<keyword evidence="3" id="KW-1185">Reference proteome</keyword>
<reference evidence="2 3" key="1">
    <citation type="submission" date="2020-04" db="EMBL/GenBank/DDBJ databases">
        <title>Description of novel Gluconacetobacter.</title>
        <authorList>
            <person name="Sombolestani A."/>
        </authorList>
    </citation>
    <scope>NUCLEOTIDE SEQUENCE [LARGE SCALE GENOMIC DNA]</scope>
    <source>
        <strain evidence="2 3">LMG 21311</strain>
    </source>
</reference>
<name>A0A7W4JTP7_9PROT</name>
<evidence type="ECO:0000256" key="1">
    <source>
        <dbReference type="SAM" id="Phobius"/>
    </source>
</evidence>
<protein>
    <submittedName>
        <fullName evidence="2">Uncharacterized protein</fullName>
    </submittedName>
</protein>
<dbReference type="RefSeq" id="WP_183119855.1">
    <property type="nucleotide sequence ID" value="NZ_JABEQF010000008.1"/>
</dbReference>
<keyword evidence="1" id="KW-1133">Transmembrane helix</keyword>
<dbReference type="AlphaFoldDB" id="A0A7W4JTP7"/>
<keyword evidence="1" id="KW-0472">Membrane</keyword>
<feature type="transmembrane region" description="Helical" evidence="1">
    <location>
        <begin position="47"/>
        <end position="66"/>
    </location>
</feature>
<feature type="transmembrane region" description="Helical" evidence="1">
    <location>
        <begin position="21"/>
        <end position="41"/>
    </location>
</feature>
<dbReference type="EMBL" id="JABEQF010000008">
    <property type="protein sequence ID" value="MBB2190721.1"/>
    <property type="molecule type" value="Genomic_DNA"/>
</dbReference>
<organism evidence="2 3">
    <name type="scientific">Gluconacetobacter azotocaptans</name>
    <dbReference type="NCBI Taxonomy" id="142834"/>
    <lineage>
        <taxon>Bacteria</taxon>
        <taxon>Pseudomonadati</taxon>
        <taxon>Pseudomonadota</taxon>
        <taxon>Alphaproteobacteria</taxon>
        <taxon>Acetobacterales</taxon>
        <taxon>Acetobacteraceae</taxon>
        <taxon>Gluconacetobacter</taxon>
    </lineage>
</organism>
<sequence>MGKISNRAWFKPKTFGFGASPASWQGWLATAIFVVVFIAATLSLRGLGQWIADGVLLAGFVALVYAKTDGEWRWRGL</sequence>
<keyword evidence="1" id="KW-0812">Transmembrane</keyword>
<gene>
    <name evidence="2" type="ORF">HLH34_12245</name>
</gene>
<evidence type="ECO:0000313" key="2">
    <source>
        <dbReference type="EMBL" id="MBB2190721.1"/>
    </source>
</evidence>
<accession>A0A7W4JTP7</accession>
<evidence type="ECO:0000313" key="3">
    <source>
        <dbReference type="Proteomes" id="UP000555756"/>
    </source>
</evidence>
<proteinExistence type="predicted"/>
<comment type="caution">
    <text evidence="2">The sequence shown here is derived from an EMBL/GenBank/DDBJ whole genome shotgun (WGS) entry which is preliminary data.</text>
</comment>
<dbReference type="Proteomes" id="UP000555756">
    <property type="component" value="Unassembled WGS sequence"/>
</dbReference>